<evidence type="ECO:0000256" key="3">
    <source>
        <dbReference type="ARBA" id="ARBA00023125"/>
    </source>
</evidence>
<dbReference type="Gene3D" id="3.40.190.10">
    <property type="entry name" value="Periplasmic binding protein-like II"/>
    <property type="match status" value="2"/>
</dbReference>
<sequence length="295" mass="31062">MLDLELLKTLVCVADEGSFTRAAGRVHRTQSTVSQQVRKLEQAVGKTLLLRDRAGNKVAATADGELMLAYARKLLAMADEAELVLSAPRRVQAIRLGIPEDFDVSRLAALLAGFAASHPDIRLETGSGMSTDLKARLAAGELDLALIKREPGEGPCLAAWPERLVWAGDKRLLQQAGPVPLVLFPHGCIYRKRMIYALESAGRPWRAAYHSQSLAGVQAAVSAGLGISLLPAFARLPEHGILGVAQGLAPAPNTELAIVGEARLAAGDAVANLVAVLKRAVGQDDNASPGLAPSA</sequence>
<dbReference type="PROSITE" id="PS50931">
    <property type="entry name" value="HTH_LYSR"/>
    <property type="match status" value="1"/>
</dbReference>
<dbReference type="SUPFAM" id="SSF46785">
    <property type="entry name" value="Winged helix' DNA-binding domain"/>
    <property type="match status" value="1"/>
</dbReference>
<accession>A0A2M9GWP1</accession>
<dbReference type="Pfam" id="PF00126">
    <property type="entry name" value="HTH_1"/>
    <property type="match status" value="1"/>
</dbReference>
<name>A0A2M9GWP1_9BURK</name>
<dbReference type="Proteomes" id="UP000494122">
    <property type="component" value="Unassembled WGS sequence"/>
</dbReference>
<dbReference type="InterPro" id="IPR000847">
    <property type="entry name" value="LysR_HTH_N"/>
</dbReference>
<gene>
    <name evidence="5" type="primary">hdfR_8</name>
    <name evidence="5" type="ORF">LMG3328_02844</name>
</gene>
<dbReference type="RefSeq" id="WP_100508442.1">
    <property type="nucleotide sequence ID" value="NZ_CADILE010000007.1"/>
</dbReference>
<dbReference type="AlphaFoldDB" id="A0A2M9GWP1"/>
<dbReference type="PANTHER" id="PTHR30579">
    <property type="entry name" value="TRANSCRIPTIONAL REGULATOR"/>
    <property type="match status" value="1"/>
</dbReference>
<reference evidence="5 6" key="1">
    <citation type="submission" date="2020-04" db="EMBL/GenBank/DDBJ databases">
        <authorList>
            <person name="De Canck E."/>
        </authorList>
    </citation>
    <scope>NUCLEOTIDE SEQUENCE [LARGE SCALE GENOMIC DNA]</scope>
    <source>
        <strain evidence="5 6">LMG 3328</strain>
    </source>
</reference>
<protein>
    <submittedName>
        <fullName evidence="5">HTH-type transcriptional regulator HdfR</fullName>
    </submittedName>
</protein>
<evidence type="ECO:0000256" key="4">
    <source>
        <dbReference type="ARBA" id="ARBA00023163"/>
    </source>
</evidence>
<evidence type="ECO:0000256" key="2">
    <source>
        <dbReference type="ARBA" id="ARBA00023015"/>
    </source>
</evidence>
<keyword evidence="2" id="KW-0805">Transcription regulation</keyword>
<dbReference type="Pfam" id="PF03466">
    <property type="entry name" value="LysR_substrate"/>
    <property type="match status" value="1"/>
</dbReference>
<dbReference type="FunFam" id="1.10.10.10:FF:000001">
    <property type="entry name" value="LysR family transcriptional regulator"/>
    <property type="match status" value="1"/>
</dbReference>
<dbReference type="Gene3D" id="1.10.10.10">
    <property type="entry name" value="Winged helix-like DNA-binding domain superfamily/Winged helix DNA-binding domain"/>
    <property type="match status" value="1"/>
</dbReference>
<dbReference type="InterPro" id="IPR050176">
    <property type="entry name" value="LTTR"/>
</dbReference>
<dbReference type="PRINTS" id="PR00039">
    <property type="entry name" value="HTHLYSR"/>
</dbReference>
<comment type="similarity">
    <text evidence="1">Belongs to the LysR transcriptional regulatory family.</text>
</comment>
<organism evidence="5 6">
    <name type="scientific">Achromobacter ruhlandii</name>
    <dbReference type="NCBI Taxonomy" id="72557"/>
    <lineage>
        <taxon>Bacteria</taxon>
        <taxon>Pseudomonadati</taxon>
        <taxon>Pseudomonadota</taxon>
        <taxon>Betaproteobacteria</taxon>
        <taxon>Burkholderiales</taxon>
        <taxon>Alcaligenaceae</taxon>
        <taxon>Achromobacter</taxon>
    </lineage>
</organism>
<dbReference type="GO" id="GO:0003700">
    <property type="term" value="F:DNA-binding transcription factor activity"/>
    <property type="evidence" value="ECO:0007669"/>
    <property type="project" value="InterPro"/>
</dbReference>
<evidence type="ECO:0000256" key="1">
    <source>
        <dbReference type="ARBA" id="ARBA00009437"/>
    </source>
</evidence>
<evidence type="ECO:0000313" key="5">
    <source>
        <dbReference type="EMBL" id="CAB3872080.1"/>
    </source>
</evidence>
<dbReference type="EMBL" id="CADILE010000007">
    <property type="protein sequence ID" value="CAB3872080.1"/>
    <property type="molecule type" value="Genomic_DNA"/>
</dbReference>
<dbReference type="GO" id="GO:0003677">
    <property type="term" value="F:DNA binding"/>
    <property type="evidence" value="ECO:0007669"/>
    <property type="project" value="UniProtKB-KW"/>
</dbReference>
<keyword evidence="4" id="KW-0804">Transcription</keyword>
<proteinExistence type="inferred from homology"/>
<evidence type="ECO:0000313" key="6">
    <source>
        <dbReference type="Proteomes" id="UP000494122"/>
    </source>
</evidence>
<dbReference type="InterPro" id="IPR005119">
    <property type="entry name" value="LysR_subst-bd"/>
</dbReference>
<dbReference type="SUPFAM" id="SSF53850">
    <property type="entry name" value="Periplasmic binding protein-like II"/>
    <property type="match status" value="1"/>
</dbReference>
<dbReference type="InterPro" id="IPR036388">
    <property type="entry name" value="WH-like_DNA-bd_sf"/>
</dbReference>
<dbReference type="PANTHER" id="PTHR30579:SF7">
    <property type="entry name" value="HTH-TYPE TRANSCRIPTIONAL REGULATOR LRHA-RELATED"/>
    <property type="match status" value="1"/>
</dbReference>
<keyword evidence="3" id="KW-0238">DNA-binding</keyword>
<dbReference type="InterPro" id="IPR036390">
    <property type="entry name" value="WH_DNA-bd_sf"/>
</dbReference>